<organism evidence="2 3">
    <name type="scientific">Streptomyces formicae</name>
    <dbReference type="NCBI Taxonomy" id="1616117"/>
    <lineage>
        <taxon>Bacteria</taxon>
        <taxon>Bacillati</taxon>
        <taxon>Actinomycetota</taxon>
        <taxon>Actinomycetes</taxon>
        <taxon>Kitasatosporales</taxon>
        <taxon>Streptomycetaceae</taxon>
        <taxon>Streptomyces</taxon>
    </lineage>
</organism>
<sequence>MSEPRLALVPHDLPEYEPNDPPPPPWRRVKVFYDPELQRWNWVHHCPWKTVPEFGHRYFSLKIAYAFGVAHLWRCL</sequence>
<gene>
    <name evidence="2" type="ORF">J4032_12850</name>
</gene>
<dbReference type="RefSeq" id="WP_242330910.1">
    <property type="nucleotide sequence ID" value="NZ_CP071872.1"/>
</dbReference>
<reference evidence="2 3" key="1">
    <citation type="submission" date="2021-03" db="EMBL/GenBank/DDBJ databases">
        <title>Complete genome of Streptomyces formicae strain 1H-GS9 (DSM 100524).</title>
        <authorList>
            <person name="Atanasov K.E."/>
            <person name="Altabella T."/>
            <person name="Ferrer A."/>
        </authorList>
    </citation>
    <scope>NUCLEOTIDE SEQUENCE [LARGE SCALE GENOMIC DNA]</scope>
    <source>
        <strain evidence="2 3">1H-GS9</strain>
    </source>
</reference>
<accession>A0ABY3WI77</accession>
<protein>
    <recommendedName>
        <fullName evidence="4">Mobile element protein</fullName>
    </recommendedName>
</protein>
<evidence type="ECO:0000313" key="3">
    <source>
        <dbReference type="Proteomes" id="UP000828924"/>
    </source>
</evidence>
<name>A0ABY3WI77_9ACTN</name>
<dbReference type="Proteomes" id="UP000828924">
    <property type="component" value="Chromosome"/>
</dbReference>
<evidence type="ECO:0008006" key="4">
    <source>
        <dbReference type="Google" id="ProtNLM"/>
    </source>
</evidence>
<feature type="region of interest" description="Disordered" evidence="1">
    <location>
        <begin position="1"/>
        <end position="21"/>
    </location>
</feature>
<dbReference type="EMBL" id="CP071872">
    <property type="protein sequence ID" value="UNM12301.1"/>
    <property type="molecule type" value="Genomic_DNA"/>
</dbReference>
<proteinExistence type="predicted"/>
<keyword evidence="3" id="KW-1185">Reference proteome</keyword>
<evidence type="ECO:0000313" key="2">
    <source>
        <dbReference type="EMBL" id="UNM12301.1"/>
    </source>
</evidence>
<evidence type="ECO:0000256" key="1">
    <source>
        <dbReference type="SAM" id="MobiDB-lite"/>
    </source>
</evidence>